<evidence type="ECO:0000256" key="1">
    <source>
        <dbReference type="ARBA" id="ARBA00009512"/>
    </source>
</evidence>
<proteinExistence type="inferred from homology"/>
<dbReference type="InterPro" id="IPR035980">
    <property type="entry name" value="Ribosomal_bS6_sf"/>
</dbReference>
<dbReference type="PANTHER" id="PTHR21011:SF1">
    <property type="entry name" value="SMALL RIBOSOMAL SUBUNIT PROTEIN BS6M"/>
    <property type="match status" value="1"/>
</dbReference>
<evidence type="ECO:0000313" key="3">
    <source>
        <dbReference type="Proteomes" id="UP001145021"/>
    </source>
</evidence>
<dbReference type="Proteomes" id="UP001145021">
    <property type="component" value="Unassembled WGS sequence"/>
</dbReference>
<sequence length="113" mass="12927">MPLYELVCISRGSLTQESMRTLLKRSAETVLDRGGAVRGFVNMGRDMPLPYRMKRHMEYHTHGTFWLMHYHSNPKTSGVLMSQLKLDPRVIRCNVIKITDKLSEMAAFNAASV</sequence>
<dbReference type="PANTHER" id="PTHR21011">
    <property type="entry name" value="MITOCHONDRIAL 28S RIBOSOMAL PROTEIN S6"/>
    <property type="match status" value="1"/>
</dbReference>
<keyword evidence="3" id="KW-1185">Reference proteome</keyword>
<dbReference type="GO" id="GO:0006412">
    <property type="term" value="P:translation"/>
    <property type="evidence" value="ECO:0007669"/>
    <property type="project" value="InterPro"/>
</dbReference>
<protein>
    <recommendedName>
        <fullName evidence="4">Ribosomal protein S6</fullName>
    </recommendedName>
</protein>
<gene>
    <name evidence="2" type="ORF">LPJ64_000787</name>
</gene>
<dbReference type="CDD" id="cd15465">
    <property type="entry name" value="bS6_mito"/>
    <property type="match status" value="1"/>
</dbReference>
<dbReference type="GO" id="GO:0003735">
    <property type="term" value="F:structural constituent of ribosome"/>
    <property type="evidence" value="ECO:0007669"/>
    <property type="project" value="InterPro"/>
</dbReference>
<name>A0A9W7XRZ2_9FUNG</name>
<dbReference type="EMBL" id="JANBOH010000017">
    <property type="protein sequence ID" value="KAJ1647901.1"/>
    <property type="molecule type" value="Genomic_DNA"/>
</dbReference>
<evidence type="ECO:0000313" key="2">
    <source>
        <dbReference type="EMBL" id="KAJ1647901.1"/>
    </source>
</evidence>
<dbReference type="InterPro" id="IPR014717">
    <property type="entry name" value="Transl_elong_EF1B/ribsomal_bS6"/>
</dbReference>
<dbReference type="GO" id="GO:0005763">
    <property type="term" value="C:mitochondrial small ribosomal subunit"/>
    <property type="evidence" value="ECO:0007669"/>
    <property type="project" value="TreeGrafter"/>
</dbReference>
<dbReference type="Pfam" id="PF01250">
    <property type="entry name" value="Ribosomal_S6"/>
    <property type="match status" value="1"/>
</dbReference>
<organism evidence="2 3">
    <name type="scientific">Coemansia asiatica</name>
    <dbReference type="NCBI Taxonomy" id="1052880"/>
    <lineage>
        <taxon>Eukaryota</taxon>
        <taxon>Fungi</taxon>
        <taxon>Fungi incertae sedis</taxon>
        <taxon>Zoopagomycota</taxon>
        <taxon>Kickxellomycotina</taxon>
        <taxon>Kickxellomycetes</taxon>
        <taxon>Kickxellales</taxon>
        <taxon>Kickxellaceae</taxon>
        <taxon>Coemansia</taxon>
    </lineage>
</organism>
<dbReference type="Gene3D" id="3.30.70.60">
    <property type="match status" value="1"/>
</dbReference>
<reference evidence="2" key="1">
    <citation type="submission" date="2022-07" db="EMBL/GenBank/DDBJ databases">
        <title>Phylogenomic reconstructions and comparative analyses of Kickxellomycotina fungi.</title>
        <authorList>
            <person name="Reynolds N.K."/>
            <person name="Stajich J.E."/>
            <person name="Barry K."/>
            <person name="Grigoriev I.V."/>
            <person name="Crous P."/>
            <person name="Smith M.E."/>
        </authorList>
    </citation>
    <scope>NUCLEOTIDE SEQUENCE</scope>
    <source>
        <strain evidence="2">NBRC 105413</strain>
    </source>
</reference>
<accession>A0A9W7XRZ2</accession>
<dbReference type="InterPro" id="IPR000529">
    <property type="entry name" value="Ribosomal_bS6"/>
</dbReference>
<comment type="similarity">
    <text evidence="1">Belongs to the bacterial ribosomal protein bS6 family.</text>
</comment>
<dbReference type="GO" id="GO:0070181">
    <property type="term" value="F:small ribosomal subunit rRNA binding"/>
    <property type="evidence" value="ECO:0007669"/>
    <property type="project" value="TreeGrafter"/>
</dbReference>
<dbReference type="SUPFAM" id="SSF54995">
    <property type="entry name" value="Ribosomal protein S6"/>
    <property type="match status" value="1"/>
</dbReference>
<dbReference type="AlphaFoldDB" id="A0A9W7XRZ2"/>
<comment type="caution">
    <text evidence="2">The sequence shown here is derived from an EMBL/GenBank/DDBJ whole genome shotgun (WGS) entry which is preliminary data.</text>
</comment>
<evidence type="ECO:0008006" key="4">
    <source>
        <dbReference type="Google" id="ProtNLM"/>
    </source>
</evidence>